<dbReference type="KEGG" id="ipu:108270005"/>
<gene>
    <name evidence="4" type="primary">si:ch211-266g18.9</name>
</gene>
<dbReference type="Proteomes" id="UP000221080">
    <property type="component" value="Chromosome 9"/>
</dbReference>
<dbReference type="PANTHER" id="PTHR12894:SF30">
    <property type="entry name" value="TRANSFORMING GROWTH FACTOR-BETA RECEPTOR-ASSOCIATED PROTEIN 1-LIKE"/>
    <property type="match status" value="1"/>
</dbReference>
<evidence type="ECO:0000259" key="2">
    <source>
        <dbReference type="PROSITE" id="PS50219"/>
    </source>
</evidence>
<reference evidence="4" key="2">
    <citation type="submission" date="2025-08" db="UniProtKB">
        <authorList>
            <consortium name="RefSeq"/>
        </authorList>
    </citation>
    <scope>IDENTIFICATION</scope>
    <source>
        <tissue evidence="4">Blood</tissue>
    </source>
</reference>
<evidence type="ECO:0000313" key="4">
    <source>
        <dbReference type="RefSeq" id="XP_053538431.1"/>
    </source>
</evidence>
<proteinExistence type="predicted"/>
<keyword evidence="4" id="KW-0675">Receptor</keyword>
<dbReference type="GeneID" id="108270005"/>
<dbReference type="GO" id="GO:0034058">
    <property type="term" value="P:endosomal vesicle fusion"/>
    <property type="evidence" value="ECO:0007669"/>
    <property type="project" value="TreeGrafter"/>
</dbReference>
<feature type="domain" description="CNH" evidence="2">
    <location>
        <begin position="21"/>
        <end position="292"/>
    </location>
</feature>
<dbReference type="PROSITE" id="PS50236">
    <property type="entry name" value="CHCR"/>
    <property type="match status" value="1"/>
</dbReference>
<dbReference type="GO" id="GO:0006886">
    <property type="term" value="P:intracellular protein transport"/>
    <property type="evidence" value="ECO:0007669"/>
    <property type="project" value="UniProtKB-UniRule"/>
</dbReference>
<dbReference type="OMA" id="QCLECYD"/>
<dbReference type="InterPro" id="IPR019452">
    <property type="entry name" value="VPS39/TGF_beta_rcpt-assoc_1"/>
</dbReference>
<dbReference type="GO" id="GO:0006914">
    <property type="term" value="P:autophagy"/>
    <property type="evidence" value="ECO:0007669"/>
    <property type="project" value="TreeGrafter"/>
</dbReference>
<dbReference type="AlphaFoldDB" id="A0A9F7RA66"/>
<dbReference type="GO" id="GO:0005737">
    <property type="term" value="C:cytoplasm"/>
    <property type="evidence" value="ECO:0007669"/>
    <property type="project" value="TreeGrafter"/>
</dbReference>
<dbReference type="Pfam" id="PF00780">
    <property type="entry name" value="CNH"/>
    <property type="match status" value="1"/>
</dbReference>
<dbReference type="Pfam" id="PF10366">
    <property type="entry name" value="Vps39_1"/>
    <property type="match status" value="1"/>
</dbReference>
<sequence>MDIFSSSLVFEKGPVAKGKDKSVIQCMECSCDNFYIGNKDGVLQHFSTSAKIGIGQRQTLRELTKRQMGRGGEISQLKAVPVLNHLLVLWDGSIAALNMFSLDPIAALKKIQNVSLFRLGEPTVHTQQVFVELFVASTKRRAVSIHKVCVDRWECVGNVALAQDPVALAVHETCLCVATSDRYILRDYQTRSALELFTHNLGKQNVLAKESVKGEFLLNGPGNLGMFVTSSGISQRPPVPWPEGVLDAVVHFPYVLALQSNAVHVYSMLDQQLKQTVLLNSGKSLLSTTDSVFVVAEREIHRLSQSPPEVQIQKLLGCERVNEALTLLDGVQSLLPEDSYKNLHRSIVCTSGWIHFYREAFLDAKEFFIKGDLDPRDLISLYPGMTVISEDFKSQLPSVSNAKDLRKLNNEAQAEYQKYLSFLCLYLSELRRTVRGQIFLQDIDTNLLKVYLRLGDDENLNRLVSRRNDCVLDVCMRDLERHKRFFAIGLLYQSHGQHFNAIQTWVWMVDDESVDSSEPNVLLHVVKTLSQLKEKSIITEFIDWALQKDQKLGVLIFTERDPGDRSTFEPQEALSILTNYPDALVFYLEFLVNEQQSQTEKQHTLLANTYTTQILHAEREMRNNDTNTKEMRQKLQQFLWQSSVYDADDVYANIQSSALHVEKAILLGRVGEHRKALRLLVGEERDENAAENYCRRTSAGRDREFTQELFSWLLQAYLESRPHVSAAVDLLNQNPVAFNLLKVLEMLPDSWSLQLVMRFLCESLRATTHDRRMRGLEKSLAMMDNLRQRHAWIQATQGMVKMDRSRTCRSCRRQFTGPEFLRRSTGELVHTHCCSTNDSR</sequence>
<dbReference type="InterPro" id="IPR001180">
    <property type="entry name" value="CNH_dom"/>
</dbReference>
<evidence type="ECO:0000313" key="3">
    <source>
        <dbReference type="Proteomes" id="UP000221080"/>
    </source>
</evidence>
<dbReference type="InterPro" id="IPR032914">
    <property type="entry name" value="Vam6/VPS39/TRAP1"/>
</dbReference>
<dbReference type="OrthoDB" id="10258882at2759"/>
<accession>A0A9F7RA66</accession>
<dbReference type="InterPro" id="IPR000547">
    <property type="entry name" value="Clathrin_H-chain/VPS_repeat"/>
</dbReference>
<organism evidence="3 4">
    <name type="scientific">Ictalurus punctatus</name>
    <name type="common">Channel catfish</name>
    <name type="synonym">Silurus punctatus</name>
    <dbReference type="NCBI Taxonomy" id="7998"/>
    <lineage>
        <taxon>Eukaryota</taxon>
        <taxon>Metazoa</taxon>
        <taxon>Chordata</taxon>
        <taxon>Craniata</taxon>
        <taxon>Vertebrata</taxon>
        <taxon>Euteleostomi</taxon>
        <taxon>Actinopterygii</taxon>
        <taxon>Neopterygii</taxon>
        <taxon>Teleostei</taxon>
        <taxon>Ostariophysi</taxon>
        <taxon>Siluriformes</taxon>
        <taxon>Ictaluridae</taxon>
        <taxon>Ictalurus</taxon>
    </lineage>
</organism>
<feature type="repeat" description="CHCR" evidence="1">
    <location>
        <begin position="554"/>
        <end position="722"/>
    </location>
</feature>
<dbReference type="PANTHER" id="PTHR12894">
    <property type="entry name" value="CNH DOMAIN CONTAINING"/>
    <property type="match status" value="1"/>
</dbReference>
<dbReference type="GO" id="GO:0016020">
    <property type="term" value="C:membrane"/>
    <property type="evidence" value="ECO:0007669"/>
    <property type="project" value="TreeGrafter"/>
</dbReference>
<reference evidence="3" key="1">
    <citation type="journal article" date="2016" name="Nat. Commun.">
        <title>The channel catfish genome sequence provides insights into the evolution of scale formation in teleosts.</title>
        <authorList>
            <person name="Liu Z."/>
            <person name="Liu S."/>
            <person name="Yao J."/>
            <person name="Bao L."/>
            <person name="Zhang J."/>
            <person name="Li Y."/>
            <person name="Jiang C."/>
            <person name="Sun L."/>
            <person name="Wang R."/>
            <person name="Zhang Y."/>
            <person name="Zhou T."/>
            <person name="Zeng Q."/>
            <person name="Fu Q."/>
            <person name="Gao S."/>
            <person name="Li N."/>
            <person name="Koren S."/>
            <person name="Jiang Y."/>
            <person name="Zimin A."/>
            <person name="Xu P."/>
            <person name="Phillippy A.M."/>
            <person name="Geng X."/>
            <person name="Song L."/>
            <person name="Sun F."/>
            <person name="Li C."/>
            <person name="Wang X."/>
            <person name="Chen A."/>
            <person name="Jin Y."/>
            <person name="Yuan Z."/>
            <person name="Yang Y."/>
            <person name="Tan S."/>
            <person name="Peatman E."/>
            <person name="Lu J."/>
            <person name="Qin Z."/>
            <person name="Dunham R."/>
            <person name="Li Z."/>
            <person name="Sonstegard T."/>
            <person name="Feng J."/>
            <person name="Danzmann R.G."/>
            <person name="Schroeder S."/>
            <person name="Scheffler B."/>
            <person name="Duke M.V."/>
            <person name="Ballard L."/>
            <person name="Kucuktas H."/>
            <person name="Kaltenboeck L."/>
            <person name="Liu H."/>
            <person name="Armbruster J."/>
            <person name="Xie Y."/>
            <person name="Kirby M.L."/>
            <person name="Tian Y."/>
            <person name="Flanagan M.E."/>
            <person name="Mu W."/>
            <person name="Waldbieser G.C."/>
        </authorList>
    </citation>
    <scope>NUCLEOTIDE SEQUENCE [LARGE SCALE GENOMIC DNA]</scope>
    <source>
        <strain evidence="3">SDA103</strain>
    </source>
</reference>
<protein>
    <submittedName>
        <fullName evidence="4">Transforming growth factor-beta receptor-associated protein 1</fullName>
    </submittedName>
</protein>
<name>A0A9F7RA66_ICTPU</name>
<dbReference type="RefSeq" id="XP_053538431.1">
    <property type="nucleotide sequence ID" value="XM_053682456.1"/>
</dbReference>
<dbReference type="PROSITE" id="PS50219">
    <property type="entry name" value="CNH"/>
    <property type="match status" value="1"/>
</dbReference>
<keyword evidence="3" id="KW-1185">Reference proteome</keyword>
<evidence type="ECO:0000256" key="1">
    <source>
        <dbReference type="PROSITE-ProRule" id="PRU01006"/>
    </source>
</evidence>